<dbReference type="InterPro" id="IPR003593">
    <property type="entry name" value="AAA+_ATPase"/>
</dbReference>
<dbReference type="FunFam" id="3.40.50.300:FF:000216">
    <property type="entry name" value="Type VII secretion ATPase EccA"/>
    <property type="match status" value="1"/>
</dbReference>
<dbReference type="Proteomes" id="UP000585638">
    <property type="component" value="Unassembled WGS sequence"/>
</dbReference>
<dbReference type="AlphaFoldDB" id="A0A7W9KMY0"/>
<evidence type="ECO:0000259" key="5">
    <source>
        <dbReference type="SMART" id="SM00382"/>
    </source>
</evidence>
<keyword evidence="3" id="KW-0067">ATP-binding</keyword>
<dbReference type="InterPro" id="IPR041627">
    <property type="entry name" value="AAA_lid_6"/>
</dbReference>
<accession>A0A7W9KMY0</accession>
<dbReference type="Pfam" id="PF00004">
    <property type="entry name" value="AAA"/>
    <property type="match status" value="1"/>
</dbReference>
<protein>
    <submittedName>
        <fullName evidence="6">Holliday junction resolvasome RuvABC ATP-dependent DNA helicase subunit/nitrous oxidase accessory protein NosD</fullName>
    </submittedName>
</protein>
<dbReference type="CDD" id="cd00009">
    <property type="entry name" value="AAA"/>
    <property type="match status" value="1"/>
</dbReference>
<comment type="similarity">
    <text evidence="1">Belongs to the CbxX/CfxQ family.</text>
</comment>
<evidence type="ECO:0000313" key="7">
    <source>
        <dbReference type="Proteomes" id="UP000585638"/>
    </source>
</evidence>
<dbReference type="GO" id="GO:0016887">
    <property type="term" value="F:ATP hydrolysis activity"/>
    <property type="evidence" value="ECO:0007669"/>
    <property type="project" value="InterPro"/>
</dbReference>
<evidence type="ECO:0000256" key="4">
    <source>
        <dbReference type="SAM" id="MobiDB-lite"/>
    </source>
</evidence>
<dbReference type="EMBL" id="JACHIR010000001">
    <property type="protein sequence ID" value="MBB5895407.1"/>
    <property type="molecule type" value="Genomic_DNA"/>
</dbReference>
<feature type="region of interest" description="Disordered" evidence="4">
    <location>
        <begin position="777"/>
        <end position="796"/>
    </location>
</feature>
<dbReference type="PANTHER" id="PTHR43392">
    <property type="entry name" value="AAA-TYPE ATPASE FAMILY PROTEIN / ANKYRIN REPEAT FAMILY PROTEIN"/>
    <property type="match status" value="1"/>
</dbReference>
<keyword evidence="6" id="KW-0347">Helicase</keyword>
<dbReference type="InterPro" id="IPR039448">
    <property type="entry name" value="Beta_helix"/>
</dbReference>
<dbReference type="SMART" id="SM00382">
    <property type="entry name" value="AAA"/>
    <property type="match status" value="1"/>
</dbReference>
<dbReference type="GO" id="GO:0004386">
    <property type="term" value="F:helicase activity"/>
    <property type="evidence" value="ECO:0007669"/>
    <property type="project" value="UniProtKB-KW"/>
</dbReference>
<dbReference type="InterPro" id="IPR006626">
    <property type="entry name" value="PbH1"/>
</dbReference>
<evidence type="ECO:0000313" key="6">
    <source>
        <dbReference type="EMBL" id="MBB5895407.1"/>
    </source>
</evidence>
<dbReference type="InterPro" id="IPR027417">
    <property type="entry name" value="P-loop_NTPase"/>
</dbReference>
<feature type="region of interest" description="Disordered" evidence="4">
    <location>
        <begin position="475"/>
        <end position="512"/>
    </location>
</feature>
<dbReference type="SMART" id="SM00710">
    <property type="entry name" value="PbH1"/>
    <property type="match status" value="9"/>
</dbReference>
<dbReference type="InterPro" id="IPR011050">
    <property type="entry name" value="Pectin_lyase_fold/virulence"/>
</dbReference>
<feature type="compositionally biased region" description="Pro residues" evidence="4">
    <location>
        <begin position="475"/>
        <end position="484"/>
    </location>
</feature>
<dbReference type="SUPFAM" id="SSF51126">
    <property type="entry name" value="Pectin lyase-like"/>
    <property type="match status" value="2"/>
</dbReference>
<dbReference type="PANTHER" id="PTHR43392:SF2">
    <property type="entry name" value="AAA-TYPE ATPASE FAMILY PROTEIN _ ANKYRIN REPEAT FAMILY PROTEIN"/>
    <property type="match status" value="1"/>
</dbReference>
<keyword evidence="2" id="KW-0547">Nucleotide-binding</keyword>
<organism evidence="6 7">
    <name type="scientific">Kutzneria kofuensis</name>
    <dbReference type="NCBI Taxonomy" id="103725"/>
    <lineage>
        <taxon>Bacteria</taxon>
        <taxon>Bacillati</taxon>
        <taxon>Actinomycetota</taxon>
        <taxon>Actinomycetes</taxon>
        <taxon>Pseudonocardiales</taxon>
        <taxon>Pseudonocardiaceae</taxon>
        <taxon>Kutzneria</taxon>
    </lineage>
</organism>
<comment type="caution">
    <text evidence="6">The sequence shown here is derived from an EMBL/GenBank/DDBJ whole genome shotgun (WGS) entry which is preliminary data.</text>
</comment>
<evidence type="ECO:0000256" key="1">
    <source>
        <dbReference type="ARBA" id="ARBA00010378"/>
    </source>
</evidence>
<sequence length="1046" mass="107964">MTRQVLQVPGAFRTIAEALTRATNGSVINVAAGRYEESLAITGVVTINAEDGPGTVRLHSATGSTLVVAGGAVQLSGLDITGDDAELPVLDVRHGEAALDNCRVGGAAWTAVLARQTGVLAMRQCRVQNPTGAGIVVTSVGNSSVEETVIAEVGSSAMVVAEQGRVQVRGCVFDRVKGNGLCVNGSGVGQVEDTKIVGAGKPAVVIEQDGRAELTRVSISDSASLDAYLTSAGAVTLTDCTFTGSGGQSVHIANGAKPALRGCTFTAAARQGVHVTGGASPLIEGCTITESPIGLLVDAAADPNVKMLTVTKAEQSSVLVSGGGKPRIDGLSVTGGVRVVDSRIDLRRALVELDSGVGVALEGSSTGRIDELSVRTGSGAGLLLTGNANASVTSAAAKGCPIEIGSGCLLTLEASEVSEVNGAGIVVADGGTLRATRCRVHHNSGPGIDVRGSGVSELDNCEIFDNEAVAPPAPAPVAPAPVVPAQPERTPAAPAAKPEQPPLPQAEEAQHRGDGPLAELHSLVGLDSVKAEVTGLINLNRMAQRREQLGLPMPSVSRHLVFAGPPGTGKTTVARLYGSVLAELGILREGHMIEVARADLVAQYIGATAIKTTEVFEKALGGVLFIDEAYTLTSQSGGSGPDFGQEAVDTVMKLMEDHRSDIVVIVAGYTDQMEQFLASNPGMASRFTKTVEFPNYTVDELVTIVRGMAAKHYYELDDDVLNALHRYFDKTPKGKTFGNGRVARQLFESMISTQASRLAMTGGADNELSRFAVSDVPLAEGDDGTDTPEDNLPPGASARRLSTLVGQAAVKEALLARLTGLLALSRRRQPLGGLANLVLDGPLGTGRRTVARLFTRSLSELGLLASGVVTELPLSTVPGRHDGQAAVRVRAALDAAAGGALLVDIDPAFLRRSDEEKNRVVAAVHEVLGAASDTVLLLSGQQQLISALLGGRSELAARFAEHVRFTDYSPAEKAELVLRWWNENGWQAGEGVVAALAAGATAGGVREAHQFAAAVAANATSRTVTTADLDGVMPSTEERKAVPVPA</sequence>
<dbReference type="InterPro" id="IPR012334">
    <property type="entry name" value="Pectin_lyas_fold"/>
</dbReference>
<proteinExistence type="inferred from homology"/>
<dbReference type="Pfam" id="PF17866">
    <property type="entry name" value="AAA_lid_6"/>
    <property type="match status" value="1"/>
</dbReference>
<dbReference type="Gene3D" id="1.10.8.60">
    <property type="match status" value="1"/>
</dbReference>
<gene>
    <name evidence="6" type="ORF">BJ998_006603</name>
</gene>
<evidence type="ECO:0000256" key="2">
    <source>
        <dbReference type="ARBA" id="ARBA00022741"/>
    </source>
</evidence>
<dbReference type="Gene3D" id="2.160.20.10">
    <property type="entry name" value="Single-stranded right-handed beta-helix, Pectin lyase-like"/>
    <property type="match status" value="2"/>
</dbReference>
<dbReference type="PRINTS" id="PR00819">
    <property type="entry name" value="CBXCFQXSUPER"/>
</dbReference>
<keyword evidence="6" id="KW-0378">Hydrolase</keyword>
<feature type="compositionally biased region" description="Acidic residues" evidence="4">
    <location>
        <begin position="780"/>
        <end position="789"/>
    </location>
</feature>
<dbReference type="SUPFAM" id="SSF52540">
    <property type="entry name" value="P-loop containing nucleoside triphosphate hydrolases"/>
    <property type="match status" value="2"/>
</dbReference>
<dbReference type="Pfam" id="PF13229">
    <property type="entry name" value="Beta_helix"/>
    <property type="match status" value="2"/>
</dbReference>
<dbReference type="InterPro" id="IPR003959">
    <property type="entry name" value="ATPase_AAA_core"/>
</dbReference>
<dbReference type="InterPro" id="IPR000641">
    <property type="entry name" value="CbxX/CfxQ"/>
</dbReference>
<reference evidence="6 7" key="1">
    <citation type="submission" date="2020-08" db="EMBL/GenBank/DDBJ databases">
        <title>Sequencing the genomes of 1000 actinobacteria strains.</title>
        <authorList>
            <person name="Klenk H.-P."/>
        </authorList>
    </citation>
    <scope>NUCLEOTIDE SEQUENCE [LARGE SCALE GENOMIC DNA]</scope>
    <source>
        <strain evidence="6 7">DSM 43851</strain>
    </source>
</reference>
<dbReference type="RefSeq" id="WP_184867203.1">
    <property type="nucleotide sequence ID" value="NZ_BAAAWY010000058.1"/>
</dbReference>
<evidence type="ECO:0000256" key="3">
    <source>
        <dbReference type="ARBA" id="ARBA00022840"/>
    </source>
</evidence>
<keyword evidence="7" id="KW-1185">Reference proteome</keyword>
<dbReference type="Gene3D" id="3.40.50.300">
    <property type="entry name" value="P-loop containing nucleotide triphosphate hydrolases"/>
    <property type="match status" value="2"/>
</dbReference>
<dbReference type="InterPro" id="IPR050773">
    <property type="entry name" value="CbxX/CfxQ_RuBisCO_ESX"/>
</dbReference>
<name>A0A7W9KMY0_9PSEU</name>
<dbReference type="GO" id="GO:0005524">
    <property type="term" value="F:ATP binding"/>
    <property type="evidence" value="ECO:0007669"/>
    <property type="project" value="UniProtKB-KW"/>
</dbReference>
<feature type="domain" description="AAA+ ATPase" evidence="5">
    <location>
        <begin position="556"/>
        <end position="697"/>
    </location>
</feature>